<dbReference type="GO" id="GO:0018423">
    <property type="term" value="F:protein C-terminal leucine carboxyl O-methyltransferase activity"/>
    <property type="evidence" value="ECO:0007669"/>
    <property type="project" value="UniProtKB-EC"/>
</dbReference>
<dbReference type="InterPro" id="IPR007213">
    <property type="entry name" value="Ppm1/Ppm2/Tcmp"/>
</dbReference>
<evidence type="ECO:0000256" key="7">
    <source>
        <dbReference type="ARBA" id="ARBA00022691"/>
    </source>
</evidence>
<dbReference type="HOGENOM" id="CLU_031312_1_1_1"/>
<evidence type="ECO:0000256" key="6">
    <source>
        <dbReference type="ARBA" id="ARBA00022679"/>
    </source>
</evidence>
<evidence type="ECO:0000256" key="5">
    <source>
        <dbReference type="ARBA" id="ARBA00022603"/>
    </source>
</evidence>
<dbReference type="PIRSF" id="PIRSF016305">
    <property type="entry name" value="LCM_mtfrase"/>
    <property type="match status" value="1"/>
</dbReference>
<evidence type="ECO:0000256" key="10">
    <source>
        <dbReference type="SAM" id="MobiDB-lite"/>
    </source>
</evidence>
<keyword evidence="12" id="KW-1185">Reference proteome</keyword>
<evidence type="ECO:0000256" key="4">
    <source>
        <dbReference type="ARBA" id="ARBA00017497"/>
    </source>
</evidence>
<dbReference type="PANTHER" id="PTHR13600:SF21">
    <property type="entry name" value="LEUCINE CARBOXYL METHYLTRANSFERASE 1"/>
    <property type="match status" value="1"/>
</dbReference>
<keyword evidence="7 8" id="KW-0949">S-adenosyl-L-methionine</keyword>
<keyword evidence="6 8" id="KW-0808">Transferase</keyword>
<keyword evidence="5 8" id="KW-0489">Methyltransferase</keyword>
<dbReference type="OrthoDB" id="203237at2759"/>
<proteinExistence type="inferred from homology"/>
<dbReference type="EC" id="2.1.1.233" evidence="3 8"/>
<name>A0A0A1TBI2_9HYPO</name>
<dbReference type="Gene3D" id="3.40.50.150">
    <property type="entry name" value="Vaccinia Virus protein VP39"/>
    <property type="match status" value="1"/>
</dbReference>
<gene>
    <name evidence="11" type="ORF">VHEMI03551</name>
</gene>
<protein>
    <recommendedName>
        <fullName evidence="4 8">Leucine carboxyl methyltransferase 1</fullName>
        <ecNumber evidence="3 8">2.1.1.233</ecNumber>
    </recommendedName>
</protein>
<accession>A0A0A1TBI2</accession>
<dbReference type="STRING" id="1531966.A0A0A1TBI2"/>
<comment type="similarity">
    <text evidence="2 8">Belongs to the methyltransferase superfamily. LCMT family.</text>
</comment>
<evidence type="ECO:0000313" key="11">
    <source>
        <dbReference type="EMBL" id="CEJ84693.1"/>
    </source>
</evidence>
<dbReference type="InterPro" id="IPR029063">
    <property type="entry name" value="SAM-dependent_MTases_sf"/>
</dbReference>
<dbReference type="InterPro" id="IPR016651">
    <property type="entry name" value="LCMT1"/>
</dbReference>
<dbReference type="PANTHER" id="PTHR13600">
    <property type="entry name" value="LEUCINE CARBOXYL METHYLTRANSFERASE"/>
    <property type="match status" value="1"/>
</dbReference>
<evidence type="ECO:0000256" key="3">
    <source>
        <dbReference type="ARBA" id="ARBA00012834"/>
    </source>
</evidence>
<evidence type="ECO:0000256" key="8">
    <source>
        <dbReference type="PIRNR" id="PIRNR016305"/>
    </source>
</evidence>
<sequence>MSAPSIPNLLSSRGRGGGRGGLRSRRGGALPSGSRADTAIQGTDTDAAVSRMSAVDLGYLTDPYAKYFISQMDGPNPRRLPIINRGTYTRTQALDNLIDAFIATDGSDALKSTRQIISLGAGTDTRPFKLFNSSDSSHIIYHELDFDVTSKKKLQLVRGIPVLSKILTDISTNDTGSWTSHPAAGGEYHAHGIDLRSLQDENQLPGLRSDVPTLILSECCLCYVQRAESERVIQYFTSRISNLSIVLYEPMHLDDAFGDTMVSNLAARHISMPGLQAYRNAKDQIGRLIGAGFSTAKYMTIDDAWEDWVSQDEKERVHQLEGLDEVEEWKLLAGHYIVAWGYRGEGFTRMWNIKGK</sequence>
<dbReference type="EMBL" id="CDHN01000002">
    <property type="protein sequence ID" value="CEJ84693.1"/>
    <property type="molecule type" value="Genomic_DNA"/>
</dbReference>
<feature type="binding site" evidence="9">
    <location>
        <position position="218"/>
    </location>
    <ligand>
        <name>S-adenosyl-L-methionine</name>
        <dbReference type="ChEBI" id="CHEBI:59789"/>
    </ligand>
</feature>
<organism evidence="11 12">
    <name type="scientific">[Torrubiella] hemipterigena</name>
    <dbReference type="NCBI Taxonomy" id="1531966"/>
    <lineage>
        <taxon>Eukaryota</taxon>
        <taxon>Fungi</taxon>
        <taxon>Dikarya</taxon>
        <taxon>Ascomycota</taxon>
        <taxon>Pezizomycotina</taxon>
        <taxon>Sordariomycetes</taxon>
        <taxon>Hypocreomycetidae</taxon>
        <taxon>Hypocreales</taxon>
        <taxon>Clavicipitaceae</taxon>
        <taxon>Clavicipitaceae incertae sedis</taxon>
        <taxon>'Torrubiella' clade</taxon>
    </lineage>
</organism>
<feature type="binding site" evidence="9">
    <location>
        <begin position="194"/>
        <end position="195"/>
    </location>
    <ligand>
        <name>S-adenosyl-L-methionine</name>
        <dbReference type="ChEBI" id="CHEBI:59789"/>
    </ligand>
</feature>
<dbReference type="SUPFAM" id="SSF53335">
    <property type="entry name" value="S-adenosyl-L-methionine-dependent methyltransferases"/>
    <property type="match status" value="1"/>
</dbReference>
<feature type="binding site" evidence="9">
    <location>
        <position position="90"/>
    </location>
    <ligand>
        <name>S-adenosyl-L-methionine</name>
        <dbReference type="ChEBI" id="CHEBI:59789"/>
    </ligand>
</feature>
<evidence type="ECO:0000256" key="2">
    <source>
        <dbReference type="ARBA" id="ARBA00010703"/>
    </source>
</evidence>
<comment type="catalytic activity">
    <reaction evidence="1 8">
        <text>[phosphatase 2A protein]-C-terminal L-leucine + S-adenosyl-L-methionine = [phosphatase 2A protein]-C-terminal L-leucine methyl ester + S-adenosyl-L-homocysteine</text>
        <dbReference type="Rhea" id="RHEA:48544"/>
        <dbReference type="Rhea" id="RHEA-COMP:12134"/>
        <dbReference type="Rhea" id="RHEA-COMP:12135"/>
        <dbReference type="ChEBI" id="CHEBI:57856"/>
        <dbReference type="ChEBI" id="CHEBI:59789"/>
        <dbReference type="ChEBI" id="CHEBI:90516"/>
        <dbReference type="ChEBI" id="CHEBI:90517"/>
        <dbReference type="EC" id="2.1.1.233"/>
    </reaction>
</comment>
<dbReference type="Pfam" id="PF04072">
    <property type="entry name" value="LCM"/>
    <property type="match status" value="1"/>
</dbReference>
<reference evidence="11 12" key="1">
    <citation type="journal article" date="2015" name="Genome Announc.">
        <title>Draft Genome Sequence and Gene Annotation of the Entomopathogenic Fungus Verticillium hemipterigenum.</title>
        <authorList>
            <person name="Horn F."/>
            <person name="Habel A."/>
            <person name="Scharf D.H."/>
            <person name="Dworschak J."/>
            <person name="Brakhage A.A."/>
            <person name="Guthke R."/>
            <person name="Hertweck C."/>
            <person name="Linde J."/>
        </authorList>
    </citation>
    <scope>NUCLEOTIDE SEQUENCE [LARGE SCALE GENOMIC DNA]</scope>
</reference>
<dbReference type="GO" id="GO:0032259">
    <property type="term" value="P:methylation"/>
    <property type="evidence" value="ECO:0007669"/>
    <property type="project" value="UniProtKB-KW"/>
</dbReference>
<evidence type="ECO:0000256" key="1">
    <source>
        <dbReference type="ARBA" id="ARBA00000724"/>
    </source>
</evidence>
<feature type="binding site" evidence="9">
    <location>
        <position position="120"/>
    </location>
    <ligand>
        <name>S-adenosyl-L-methionine</name>
        <dbReference type="ChEBI" id="CHEBI:59789"/>
    </ligand>
</feature>
<comment type="function">
    <text evidence="8">Methylates the carboxyl group of the C-terminal leucine residue of protein phosphatase 2A catalytic subunits to form alpha-leucine ester residues.</text>
</comment>
<dbReference type="AlphaFoldDB" id="A0A0A1TBI2"/>
<dbReference type="Proteomes" id="UP000039046">
    <property type="component" value="Unassembled WGS sequence"/>
</dbReference>
<feature type="region of interest" description="Disordered" evidence="10">
    <location>
        <begin position="1"/>
        <end position="42"/>
    </location>
</feature>
<evidence type="ECO:0000313" key="12">
    <source>
        <dbReference type="Proteomes" id="UP000039046"/>
    </source>
</evidence>
<evidence type="ECO:0000256" key="9">
    <source>
        <dbReference type="PIRSR" id="PIRSR016305-1"/>
    </source>
</evidence>